<dbReference type="EMBL" id="JAWQEG010001874">
    <property type="protein sequence ID" value="KAK3876077.1"/>
    <property type="molecule type" value="Genomic_DNA"/>
</dbReference>
<comment type="caution">
    <text evidence="1">The sequence shown here is derived from an EMBL/GenBank/DDBJ whole genome shotgun (WGS) entry which is preliminary data.</text>
</comment>
<evidence type="ECO:0000313" key="1">
    <source>
        <dbReference type="EMBL" id="KAK3876077.1"/>
    </source>
</evidence>
<keyword evidence="2" id="KW-1185">Reference proteome</keyword>
<evidence type="ECO:0008006" key="3">
    <source>
        <dbReference type="Google" id="ProtNLM"/>
    </source>
</evidence>
<dbReference type="Gene3D" id="3.30.420.10">
    <property type="entry name" value="Ribonuclease H-like superfamily/Ribonuclease H"/>
    <property type="match status" value="1"/>
</dbReference>
<dbReference type="InterPro" id="IPR036397">
    <property type="entry name" value="RNaseH_sf"/>
</dbReference>
<gene>
    <name evidence="1" type="ORF">Pcinc_019089</name>
</gene>
<name>A0AAE1FMW3_PETCI</name>
<sequence length="232" mass="27232">MLTVEDKDFEATFDGNSWTVRWHWRDGQPPVLINEVDCYRSAKTEQVKEKLEEEVKTWIKRGWMKRCEDQSNGKGILPLLAVVQVNKDKFAEACREWNITRRFRAAYRPSGNGIAERMHRTIKSMAARSGKSPLKMVFWYNLAAMLMERRLLRRYFIRWADGKVTGITSENTIEVDGVPRHVLDVRRLFLDGESDEEHTDEPDDVIAQEVQEAPRRSERARRLPAWLSDYEC</sequence>
<evidence type="ECO:0000313" key="2">
    <source>
        <dbReference type="Proteomes" id="UP001286313"/>
    </source>
</evidence>
<accession>A0AAE1FMW3</accession>
<dbReference type="Proteomes" id="UP001286313">
    <property type="component" value="Unassembled WGS sequence"/>
</dbReference>
<dbReference type="InterPro" id="IPR012337">
    <property type="entry name" value="RNaseH-like_sf"/>
</dbReference>
<reference evidence="1" key="1">
    <citation type="submission" date="2023-10" db="EMBL/GenBank/DDBJ databases">
        <title>Genome assemblies of two species of porcelain crab, Petrolisthes cinctipes and Petrolisthes manimaculis (Anomura: Porcellanidae).</title>
        <authorList>
            <person name="Angst P."/>
        </authorList>
    </citation>
    <scope>NUCLEOTIDE SEQUENCE</scope>
    <source>
        <strain evidence="1">PB745_01</strain>
        <tissue evidence="1">Gill</tissue>
    </source>
</reference>
<dbReference type="AlphaFoldDB" id="A0AAE1FMW3"/>
<dbReference type="GO" id="GO:0003676">
    <property type="term" value="F:nucleic acid binding"/>
    <property type="evidence" value="ECO:0007669"/>
    <property type="project" value="InterPro"/>
</dbReference>
<proteinExistence type="predicted"/>
<dbReference type="SUPFAM" id="SSF53098">
    <property type="entry name" value="Ribonuclease H-like"/>
    <property type="match status" value="1"/>
</dbReference>
<protein>
    <recommendedName>
        <fullName evidence="3">Integrase catalytic domain-containing protein</fullName>
    </recommendedName>
</protein>
<organism evidence="1 2">
    <name type="scientific">Petrolisthes cinctipes</name>
    <name type="common">Flat porcelain crab</name>
    <dbReference type="NCBI Taxonomy" id="88211"/>
    <lineage>
        <taxon>Eukaryota</taxon>
        <taxon>Metazoa</taxon>
        <taxon>Ecdysozoa</taxon>
        <taxon>Arthropoda</taxon>
        <taxon>Crustacea</taxon>
        <taxon>Multicrustacea</taxon>
        <taxon>Malacostraca</taxon>
        <taxon>Eumalacostraca</taxon>
        <taxon>Eucarida</taxon>
        <taxon>Decapoda</taxon>
        <taxon>Pleocyemata</taxon>
        <taxon>Anomura</taxon>
        <taxon>Galatheoidea</taxon>
        <taxon>Porcellanidae</taxon>
        <taxon>Petrolisthes</taxon>
    </lineage>
</organism>